<evidence type="ECO:0000313" key="1">
    <source>
        <dbReference type="EMBL" id="VAW42129.1"/>
    </source>
</evidence>
<protein>
    <submittedName>
        <fullName evidence="1">Uncharacterized protein</fullName>
    </submittedName>
</protein>
<proteinExistence type="predicted"/>
<name>A0A3B0VYV6_9ZZZZ</name>
<organism evidence="1">
    <name type="scientific">hydrothermal vent metagenome</name>
    <dbReference type="NCBI Taxonomy" id="652676"/>
    <lineage>
        <taxon>unclassified sequences</taxon>
        <taxon>metagenomes</taxon>
        <taxon>ecological metagenomes</taxon>
    </lineage>
</organism>
<dbReference type="AlphaFoldDB" id="A0A3B0VYV6"/>
<gene>
    <name evidence="1" type="ORF">MNBD_GAMMA01-2270</name>
</gene>
<reference evidence="1" key="1">
    <citation type="submission" date="2018-06" db="EMBL/GenBank/DDBJ databases">
        <authorList>
            <person name="Zhirakovskaya E."/>
        </authorList>
    </citation>
    <scope>NUCLEOTIDE SEQUENCE</scope>
</reference>
<accession>A0A3B0VYV6</accession>
<dbReference type="EMBL" id="UOEW01000344">
    <property type="protein sequence ID" value="VAW42129.1"/>
    <property type="molecule type" value="Genomic_DNA"/>
</dbReference>
<sequence>MAHKMSRIIWAHLLSLPLTETPLFMWNLSAILSDPTFQDFTDTSFFSELEAGTYGLDDLDTSAWINSVVTVRQGAWINLLPWEFKSLPLIARRHCRSAQSTLFEQAILDSFNTLDNTAPDTVYSDLLGVSDCSRS</sequence>